<dbReference type="InterPro" id="IPR023468">
    <property type="entry name" value="Riboflavin_kinase"/>
</dbReference>
<dbReference type="UniPathway" id="UPA00276">
    <property type="reaction ID" value="UER00406"/>
</dbReference>
<dbReference type="InterPro" id="IPR023465">
    <property type="entry name" value="Riboflavin_kinase_dom_sf"/>
</dbReference>
<keyword evidence="4" id="KW-0288">FMN</keyword>
<organism evidence="9">
    <name type="scientific">Schistosoma mansoni</name>
    <name type="common">Blood fluke</name>
    <dbReference type="NCBI Taxonomy" id="6183"/>
    <lineage>
        <taxon>Eukaryota</taxon>
        <taxon>Metazoa</taxon>
        <taxon>Spiralia</taxon>
        <taxon>Lophotrochozoa</taxon>
        <taxon>Platyhelminthes</taxon>
        <taxon>Trematoda</taxon>
        <taxon>Digenea</taxon>
        <taxon>Strigeidida</taxon>
        <taxon>Schistosomatoidea</taxon>
        <taxon>Schistosomatidae</taxon>
        <taxon>Schistosoma</taxon>
    </lineage>
</organism>
<dbReference type="SMART" id="SM00904">
    <property type="entry name" value="Flavokinase"/>
    <property type="match status" value="1"/>
</dbReference>
<feature type="domain" description="Riboflavin kinase" evidence="8">
    <location>
        <begin position="9"/>
        <end position="89"/>
    </location>
</feature>
<evidence type="ECO:0000256" key="5">
    <source>
        <dbReference type="ARBA" id="ARBA00022679"/>
    </source>
</evidence>
<dbReference type="STRING" id="6183.A0A5K4E9X2"/>
<dbReference type="GO" id="GO:0005739">
    <property type="term" value="C:mitochondrion"/>
    <property type="evidence" value="ECO:0007669"/>
    <property type="project" value="TreeGrafter"/>
</dbReference>
<dbReference type="PANTHER" id="PTHR22749">
    <property type="entry name" value="RIBOFLAVIN KINASE/FMN ADENYLYLTRANSFERASE"/>
    <property type="match status" value="1"/>
</dbReference>
<dbReference type="GO" id="GO:0008531">
    <property type="term" value="F:riboflavin kinase activity"/>
    <property type="evidence" value="ECO:0007669"/>
    <property type="project" value="UniProtKB-EC"/>
</dbReference>
<protein>
    <recommendedName>
        <fullName evidence="2">riboflavin kinase</fullName>
        <ecNumber evidence="2">2.7.1.26</ecNumber>
    </recommendedName>
</protein>
<evidence type="ECO:0000256" key="4">
    <source>
        <dbReference type="ARBA" id="ARBA00022643"/>
    </source>
</evidence>
<evidence type="ECO:0000256" key="7">
    <source>
        <dbReference type="ARBA" id="ARBA00022840"/>
    </source>
</evidence>
<evidence type="ECO:0000256" key="2">
    <source>
        <dbReference type="ARBA" id="ARBA00012105"/>
    </source>
</evidence>
<evidence type="ECO:0000256" key="6">
    <source>
        <dbReference type="ARBA" id="ARBA00022741"/>
    </source>
</evidence>
<dbReference type="WBParaSite" id="Smp_013150.2">
    <property type="protein sequence ID" value="Smp_013150.2"/>
    <property type="gene ID" value="Smp_013150"/>
</dbReference>
<keyword evidence="5" id="KW-0808">Transferase</keyword>
<dbReference type="InParanoid" id="A0A5K4E9X2"/>
<dbReference type="PANTHER" id="PTHR22749:SF6">
    <property type="entry name" value="RIBOFLAVIN KINASE"/>
    <property type="match status" value="1"/>
</dbReference>
<reference evidence="9" key="1">
    <citation type="submission" date="2019-11" db="UniProtKB">
        <authorList>
            <consortium name="WormBaseParasite"/>
        </authorList>
    </citation>
    <scope>IDENTIFICATION</scope>
    <source>
        <strain evidence="9">Puerto Rican</strain>
    </source>
</reference>
<dbReference type="Gene3D" id="2.40.30.30">
    <property type="entry name" value="Riboflavin kinase-like"/>
    <property type="match status" value="1"/>
</dbReference>
<dbReference type="GO" id="GO:0009231">
    <property type="term" value="P:riboflavin biosynthetic process"/>
    <property type="evidence" value="ECO:0007669"/>
    <property type="project" value="InterPro"/>
</dbReference>
<sequence length="95" mass="10366">MFVNLTAGALFYASGKVVHGFGRGSKQLGIPTANLEESIVSEIPDSTKNGIYFGWAKLSNTPVYKMVMSIGWNPYFKNIKRSVVGESFSLSSNLL</sequence>
<keyword evidence="3" id="KW-0285">Flavoprotein</keyword>
<dbReference type="Pfam" id="PF01687">
    <property type="entry name" value="Flavokinase"/>
    <property type="match status" value="1"/>
</dbReference>
<dbReference type="FunCoup" id="A0A5K4E9X2">
    <property type="interactions" value="1222"/>
</dbReference>
<accession>A0A5K4E9X2</accession>
<name>A0A5K4E9X2_SCHMA</name>
<evidence type="ECO:0000313" key="9">
    <source>
        <dbReference type="WBParaSite" id="Smp_013150.2"/>
    </source>
</evidence>
<evidence type="ECO:0000256" key="3">
    <source>
        <dbReference type="ARBA" id="ARBA00022630"/>
    </source>
</evidence>
<dbReference type="EC" id="2.7.1.26" evidence="2"/>
<evidence type="ECO:0000256" key="1">
    <source>
        <dbReference type="ARBA" id="ARBA00005201"/>
    </source>
</evidence>
<dbReference type="InterPro" id="IPR015865">
    <property type="entry name" value="Riboflavin_kinase_bac/euk"/>
</dbReference>
<evidence type="ECO:0000259" key="8">
    <source>
        <dbReference type="SMART" id="SM00904"/>
    </source>
</evidence>
<comment type="pathway">
    <text evidence="1">Cofactor biosynthesis; FMN biosynthesis; FMN from riboflavin (ATP route): step 1/1.</text>
</comment>
<dbReference type="GO" id="GO:0009398">
    <property type="term" value="P:FMN biosynthetic process"/>
    <property type="evidence" value="ECO:0007669"/>
    <property type="project" value="UniProtKB-UniPathway"/>
</dbReference>
<dbReference type="SUPFAM" id="SSF82114">
    <property type="entry name" value="Riboflavin kinase-like"/>
    <property type="match status" value="1"/>
</dbReference>
<dbReference type="GO" id="GO:0005524">
    <property type="term" value="F:ATP binding"/>
    <property type="evidence" value="ECO:0007669"/>
    <property type="project" value="UniProtKB-KW"/>
</dbReference>
<keyword evidence="6" id="KW-0547">Nucleotide-binding</keyword>
<dbReference type="AlphaFoldDB" id="A0A5K4E9X2"/>
<keyword evidence="7" id="KW-0067">ATP-binding</keyword>
<proteinExistence type="predicted"/>